<evidence type="ECO:0000313" key="1">
    <source>
        <dbReference type="EMBL" id="KAK0391014.1"/>
    </source>
</evidence>
<name>A0AA39GR32_SARSR</name>
<dbReference type="EMBL" id="JAPDFR010000001">
    <property type="protein sequence ID" value="KAK0391014.1"/>
    <property type="molecule type" value="Genomic_DNA"/>
</dbReference>
<dbReference type="Proteomes" id="UP001175261">
    <property type="component" value="Unassembled WGS sequence"/>
</dbReference>
<protein>
    <submittedName>
        <fullName evidence="1">Uncharacterized protein</fullName>
    </submittedName>
</protein>
<accession>A0AA39GR32</accession>
<keyword evidence="2" id="KW-1185">Reference proteome</keyword>
<comment type="caution">
    <text evidence="1">The sequence shown here is derived from an EMBL/GenBank/DDBJ whole genome shotgun (WGS) entry which is preliminary data.</text>
</comment>
<organism evidence="1 2">
    <name type="scientific">Sarocladium strictum</name>
    <name type="common">Black bundle disease fungus</name>
    <name type="synonym">Acremonium strictum</name>
    <dbReference type="NCBI Taxonomy" id="5046"/>
    <lineage>
        <taxon>Eukaryota</taxon>
        <taxon>Fungi</taxon>
        <taxon>Dikarya</taxon>
        <taxon>Ascomycota</taxon>
        <taxon>Pezizomycotina</taxon>
        <taxon>Sordariomycetes</taxon>
        <taxon>Hypocreomycetidae</taxon>
        <taxon>Hypocreales</taxon>
        <taxon>Sarocladiaceae</taxon>
        <taxon>Sarocladium</taxon>
    </lineage>
</organism>
<gene>
    <name evidence="1" type="ORF">NLU13_0516</name>
</gene>
<reference evidence="1" key="1">
    <citation type="submission" date="2022-10" db="EMBL/GenBank/DDBJ databases">
        <title>Determination and structural analysis of whole genome sequence of Sarocladium strictum F4-1.</title>
        <authorList>
            <person name="Hu L."/>
            <person name="Jiang Y."/>
        </authorList>
    </citation>
    <scope>NUCLEOTIDE SEQUENCE</scope>
    <source>
        <strain evidence="1">F4-1</strain>
    </source>
</reference>
<proteinExistence type="predicted"/>
<evidence type="ECO:0000313" key="2">
    <source>
        <dbReference type="Proteomes" id="UP001175261"/>
    </source>
</evidence>
<sequence>MPVRRLMGDRTWESDKDWARTSELFRQYMGEGRDGRKAAVESRKPEVCFAAVESWLRANFRDCAYRGTIEGLNPDRLNVSAEDGGTLWWPSKEFLVMDPWLTGTVIAAVLVLAGPVDKKKLWLSPGDMTNTKAMDSATQYLETLIASQQHALSSKGMRFEDVYGHAEMIIVAGADMLRARWNPSVSQPAITQRHEIIPAELAEGVARLGEAFADVPQKGAVYVPMMLHSVLSELKGLAPKTTIWDEGELLFPIQGQPYPHATRILVIRDEASRDSEVEATEYQLTLPESHFMAQNEPLFLWRNSQPGKDPGGIIAITLVISTAADAPWPKVGEFEKGPVMRAAAAALLDLVEEWNRRGKLQRCLVRVDMGFDAVRYSWVGSKLDPDATELPKRDAPGDWKKPEGMMEGFFVKVEEIRKHQLFDSEEHFQGIKAMMTQRMLQDPERFKAMALDIAKASSTRALEMNFPGSEITFEEDLPIRFNGRDVETAVVVARKPNTTKKDIVSAVYCIPSPDGELHVDASGKRKEWLGTPEAKAGLAKLLERMQQWQREDRIAEGECMAELMIGIDADVYLFVDGRFEEPTDERMARYIWG</sequence>
<dbReference type="AlphaFoldDB" id="A0AA39GR32"/>